<protein>
    <submittedName>
        <fullName evidence="2">Uncharacterized protein</fullName>
    </submittedName>
</protein>
<keyword evidence="3" id="KW-1185">Reference proteome</keyword>
<dbReference type="GeneID" id="27711610"/>
<accession>A0A0D2KPC9</accession>
<evidence type="ECO:0000313" key="2">
    <source>
        <dbReference type="EMBL" id="KIX98563.1"/>
    </source>
</evidence>
<dbReference type="AlphaFoldDB" id="A0A0D2KPC9"/>
<reference evidence="2 3" key="1">
    <citation type="submission" date="2015-01" db="EMBL/GenBank/DDBJ databases">
        <title>The Genome Sequence of Fonsecaea multimorphosa CBS 102226.</title>
        <authorList>
            <consortium name="The Broad Institute Genomics Platform"/>
            <person name="Cuomo C."/>
            <person name="de Hoog S."/>
            <person name="Gorbushina A."/>
            <person name="Stielow B."/>
            <person name="Teixiera M."/>
            <person name="Abouelleil A."/>
            <person name="Chapman S.B."/>
            <person name="Priest M."/>
            <person name="Young S.K."/>
            <person name="Wortman J."/>
            <person name="Nusbaum C."/>
            <person name="Birren B."/>
        </authorList>
    </citation>
    <scope>NUCLEOTIDE SEQUENCE [LARGE SCALE GENOMIC DNA]</scope>
    <source>
        <strain evidence="2 3">CBS 102226</strain>
    </source>
</reference>
<dbReference type="EMBL" id="KN848071">
    <property type="protein sequence ID" value="KIX98563.1"/>
    <property type="molecule type" value="Genomic_DNA"/>
</dbReference>
<dbReference type="RefSeq" id="XP_016632686.1">
    <property type="nucleotide sequence ID" value="XM_016776367.1"/>
</dbReference>
<dbReference type="VEuPathDB" id="FungiDB:Z520_05864"/>
<evidence type="ECO:0000256" key="1">
    <source>
        <dbReference type="SAM" id="Coils"/>
    </source>
</evidence>
<proteinExistence type="predicted"/>
<feature type="coiled-coil region" evidence="1">
    <location>
        <begin position="132"/>
        <end position="173"/>
    </location>
</feature>
<evidence type="ECO:0000313" key="3">
    <source>
        <dbReference type="Proteomes" id="UP000053411"/>
    </source>
</evidence>
<gene>
    <name evidence="2" type="ORF">Z520_05864</name>
</gene>
<sequence length="256" mass="28200">MMLGQDLTKVLHKQSTSVDESAESIDSDSLLAKIIELVGPGAAISALHEAGRELADWSPPSTIRELVDCVEGLHEGNTLLQERFPDVAAGELYQRSLLCGANICRRAEAFGSIRYSITAAFDFDTEARQDEIALLQAELDTKKKLLEKANERARAAIQDMKDMKEEQDKLIAECYGKPDFQNATREDAVNKMIDLGSALANWNPPSITREVVDYVEGLHSGNVLLQPLDLQLLGGLDTSEVFLEEWLSPSAGWVQL</sequence>
<name>A0A0D2KPC9_9EURO</name>
<keyword evidence="1" id="KW-0175">Coiled coil</keyword>
<dbReference type="Proteomes" id="UP000053411">
    <property type="component" value="Unassembled WGS sequence"/>
</dbReference>
<organism evidence="2 3">
    <name type="scientific">Fonsecaea multimorphosa CBS 102226</name>
    <dbReference type="NCBI Taxonomy" id="1442371"/>
    <lineage>
        <taxon>Eukaryota</taxon>
        <taxon>Fungi</taxon>
        <taxon>Dikarya</taxon>
        <taxon>Ascomycota</taxon>
        <taxon>Pezizomycotina</taxon>
        <taxon>Eurotiomycetes</taxon>
        <taxon>Chaetothyriomycetidae</taxon>
        <taxon>Chaetothyriales</taxon>
        <taxon>Herpotrichiellaceae</taxon>
        <taxon>Fonsecaea</taxon>
    </lineage>
</organism>